<evidence type="ECO:0000313" key="2">
    <source>
        <dbReference type="Proteomes" id="UP001605036"/>
    </source>
</evidence>
<protein>
    <submittedName>
        <fullName evidence="1">Uncharacterized protein</fullName>
    </submittedName>
</protein>
<reference evidence="1 2" key="1">
    <citation type="submission" date="2024-09" db="EMBL/GenBank/DDBJ databases">
        <title>Chromosome-scale assembly of Riccia fluitans.</title>
        <authorList>
            <person name="Paukszto L."/>
            <person name="Sawicki J."/>
            <person name="Karawczyk K."/>
            <person name="Piernik-Szablinska J."/>
            <person name="Szczecinska M."/>
            <person name="Mazdziarz M."/>
        </authorList>
    </citation>
    <scope>NUCLEOTIDE SEQUENCE [LARGE SCALE GENOMIC DNA]</scope>
    <source>
        <strain evidence="1">Rf_01</strain>
        <tissue evidence="1">Aerial parts of the thallus</tissue>
    </source>
</reference>
<keyword evidence="2" id="KW-1185">Reference proteome</keyword>
<proteinExistence type="predicted"/>
<gene>
    <name evidence="1" type="ORF">R1flu_025347</name>
</gene>
<accession>A0ABD1XXI0</accession>
<name>A0ABD1XXI0_9MARC</name>
<comment type="caution">
    <text evidence="1">The sequence shown here is derived from an EMBL/GenBank/DDBJ whole genome shotgun (WGS) entry which is preliminary data.</text>
</comment>
<dbReference type="AlphaFoldDB" id="A0ABD1XXI0"/>
<dbReference type="EMBL" id="JBHFFA010000007">
    <property type="protein sequence ID" value="KAL2613655.1"/>
    <property type="molecule type" value="Genomic_DNA"/>
</dbReference>
<organism evidence="1 2">
    <name type="scientific">Riccia fluitans</name>
    <dbReference type="NCBI Taxonomy" id="41844"/>
    <lineage>
        <taxon>Eukaryota</taxon>
        <taxon>Viridiplantae</taxon>
        <taxon>Streptophyta</taxon>
        <taxon>Embryophyta</taxon>
        <taxon>Marchantiophyta</taxon>
        <taxon>Marchantiopsida</taxon>
        <taxon>Marchantiidae</taxon>
        <taxon>Marchantiales</taxon>
        <taxon>Ricciaceae</taxon>
        <taxon>Riccia</taxon>
    </lineage>
</organism>
<dbReference type="Proteomes" id="UP001605036">
    <property type="component" value="Unassembled WGS sequence"/>
</dbReference>
<evidence type="ECO:0000313" key="1">
    <source>
        <dbReference type="EMBL" id="KAL2613655.1"/>
    </source>
</evidence>
<sequence length="123" mass="13110">MKKSIGPVVCVVQELPTRVAFFPFRSSLRYSFLTRLPRLFIRTPYVSLPAAPLPPNSSHFSGGFVESICTACGSCSSCKGAASNEALGQKLRSGKGGLTPEFLRGTCHFVSNVKGTSLRAVGL</sequence>